<dbReference type="Proteomes" id="UP001054945">
    <property type="component" value="Unassembled WGS sequence"/>
</dbReference>
<dbReference type="AlphaFoldDB" id="A0AAV4U6K2"/>
<evidence type="ECO:0000256" key="1">
    <source>
        <dbReference type="SAM" id="MobiDB-lite"/>
    </source>
</evidence>
<accession>A0AAV4U6K2</accession>
<proteinExistence type="predicted"/>
<evidence type="ECO:0000313" key="2">
    <source>
        <dbReference type="EMBL" id="GIY53406.1"/>
    </source>
</evidence>
<comment type="caution">
    <text evidence="2">The sequence shown here is derived from an EMBL/GenBank/DDBJ whole genome shotgun (WGS) entry which is preliminary data.</text>
</comment>
<sequence>MSRRHVFVVQVVTRRQREKQQTEFRFRDTTFFRASSSPLLPPHLFGTRNQLLQRKTKTIHSPISKVPDQDQREKASDKFLDDGNSRITKNNIVQENVHRKEAVNEETSGNVEVQDGFQPEVDAGSISSRKHGKQGQKSRSRKPKSKSPKRIRKWGKKS</sequence>
<organism evidence="2 3">
    <name type="scientific">Caerostris extrusa</name>
    <name type="common">Bark spider</name>
    <name type="synonym">Caerostris bankana</name>
    <dbReference type="NCBI Taxonomy" id="172846"/>
    <lineage>
        <taxon>Eukaryota</taxon>
        <taxon>Metazoa</taxon>
        <taxon>Ecdysozoa</taxon>
        <taxon>Arthropoda</taxon>
        <taxon>Chelicerata</taxon>
        <taxon>Arachnida</taxon>
        <taxon>Araneae</taxon>
        <taxon>Araneomorphae</taxon>
        <taxon>Entelegynae</taxon>
        <taxon>Araneoidea</taxon>
        <taxon>Araneidae</taxon>
        <taxon>Caerostris</taxon>
    </lineage>
</organism>
<name>A0AAV4U6K2_CAEEX</name>
<reference evidence="2 3" key="1">
    <citation type="submission" date="2021-06" db="EMBL/GenBank/DDBJ databases">
        <title>Caerostris extrusa draft genome.</title>
        <authorList>
            <person name="Kono N."/>
            <person name="Arakawa K."/>
        </authorList>
    </citation>
    <scope>NUCLEOTIDE SEQUENCE [LARGE SCALE GENOMIC DNA]</scope>
</reference>
<evidence type="ECO:0000313" key="3">
    <source>
        <dbReference type="Proteomes" id="UP001054945"/>
    </source>
</evidence>
<dbReference type="EMBL" id="BPLR01012364">
    <property type="protein sequence ID" value="GIY53406.1"/>
    <property type="molecule type" value="Genomic_DNA"/>
</dbReference>
<feature type="region of interest" description="Disordered" evidence="1">
    <location>
        <begin position="57"/>
        <end position="158"/>
    </location>
</feature>
<gene>
    <name evidence="2" type="ORF">CEXT_701241</name>
</gene>
<feature type="compositionally biased region" description="Basic and acidic residues" evidence="1">
    <location>
        <begin position="67"/>
        <end position="84"/>
    </location>
</feature>
<keyword evidence="3" id="KW-1185">Reference proteome</keyword>
<protein>
    <submittedName>
        <fullName evidence="2">Uncharacterized protein</fullName>
    </submittedName>
</protein>
<feature type="compositionally biased region" description="Basic residues" evidence="1">
    <location>
        <begin position="128"/>
        <end position="158"/>
    </location>
</feature>
<feature type="compositionally biased region" description="Polar residues" evidence="1">
    <location>
        <begin position="85"/>
        <end position="94"/>
    </location>
</feature>